<proteinExistence type="predicted"/>
<dbReference type="Proteomes" id="UP001264340">
    <property type="component" value="Unassembled WGS sequence"/>
</dbReference>
<evidence type="ECO:0000313" key="2">
    <source>
        <dbReference type="Proteomes" id="UP001264340"/>
    </source>
</evidence>
<keyword evidence="2" id="KW-1185">Reference proteome</keyword>
<dbReference type="RefSeq" id="WP_310119893.1">
    <property type="nucleotide sequence ID" value="NZ_JAVDRP010000003.1"/>
</dbReference>
<organism evidence="1 2">
    <name type="scientific">Paraburkholderia terricola</name>
    <dbReference type="NCBI Taxonomy" id="169427"/>
    <lineage>
        <taxon>Bacteria</taxon>
        <taxon>Pseudomonadati</taxon>
        <taxon>Pseudomonadota</taxon>
        <taxon>Betaproteobacteria</taxon>
        <taxon>Burkholderiales</taxon>
        <taxon>Burkholderiaceae</taxon>
        <taxon>Paraburkholderia</taxon>
    </lineage>
</organism>
<evidence type="ECO:0000313" key="1">
    <source>
        <dbReference type="EMBL" id="MDR6408486.1"/>
    </source>
</evidence>
<gene>
    <name evidence="1" type="ORF">J2804_001879</name>
</gene>
<protein>
    <recommendedName>
        <fullName evidence="3">Transcriptional regulator</fullName>
    </recommendedName>
</protein>
<dbReference type="EMBL" id="JAVDRP010000003">
    <property type="protein sequence ID" value="MDR6408486.1"/>
    <property type="molecule type" value="Genomic_DNA"/>
</dbReference>
<accession>A0ABU1LP20</accession>
<name>A0ABU1LP20_9BURK</name>
<reference evidence="1 2" key="1">
    <citation type="submission" date="2023-07" db="EMBL/GenBank/DDBJ databases">
        <title>Sorghum-associated microbial communities from plants grown in Nebraska, USA.</title>
        <authorList>
            <person name="Schachtman D."/>
        </authorList>
    </citation>
    <scope>NUCLEOTIDE SEQUENCE [LARGE SCALE GENOMIC DNA]</scope>
    <source>
        <strain evidence="1 2">DS1316</strain>
    </source>
</reference>
<evidence type="ECO:0008006" key="3">
    <source>
        <dbReference type="Google" id="ProtNLM"/>
    </source>
</evidence>
<sequence length="91" mass="10381">MLHAYKVYTIDATPDFSIGKFFAHVRISRPPLEGEKHGQTFEAIDRGQFDKEWSAEAFGRAWAVAWIDEHWERNTVTADDALSPPLYPADS</sequence>
<comment type="caution">
    <text evidence="1">The sequence shown here is derived from an EMBL/GenBank/DDBJ whole genome shotgun (WGS) entry which is preliminary data.</text>
</comment>